<keyword evidence="2" id="KW-1133">Transmembrane helix</keyword>
<dbReference type="SUPFAM" id="SSF55486">
    <property type="entry name" value="Metalloproteases ('zincins'), catalytic domain"/>
    <property type="match status" value="1"/>
</dbReference>
<name>A0A9J6DY16_RHIMP</name>
<accession>A0A9J6DY16</accession>
<feature type="region of interest" description="Disordered" evidence="1">
    <location>
        <begin position="1"/>
        <end position="24"/>
    </location>
</feature>
<reference evidence="3" key="1">
    <citation type="journal article" date="2020" name="Cell">
        <title>Large-Scale Comparative Analyses of Tick Genomes Elucidate Their Genetic Diversity and Vector Capacities.</title>
        <authorList>
            <consortium name="Tick Genome and Microbiome Consortium (TIGMIC)"/>
            <person name="Jia N."/>
            <person name="Wang J."/>
            <person name="Shi W."/>
            <person name="Du L."/>
            <person name="Sun Y."/>
            <person name="Zhan W."/>
            <person name="Jiang J.F."/>
            <person name="Wang Q."/>
            <person name="Zhang B."/>
            <person name="Ji P."/>
            <person name="Bell-Sakyi L."/>
            <person name="Cui X.M."/>
            <person name="Yuan T.T."/>
            <person name="Jiang B.G."/>
            <person name="Yang W.F."/>
            <person name="Lam T.T."/>
            <person name="Chang Q.C."/>
            <person name="Ding S.J."/>
            <person name="Wang X.J."/>
            <person name="Zhu J.G."/>
            <person name="Ruan X.D."/>
            <person name="Zhao L."/>
            <person name="Wei J.T."/>
            <person name="Ye R.Z."/>
            <person name="Que T.C."/>
            <person name="Du C.H."/>
            <person name="Zhou Y.H."/>
            <person name="Cheng J.X."/>
            <person name="Dai P.F."/>
            <person name="Guo W.B."/>
            <person name="Han X.H."/>
            <person name="Huang E.J."/>
            <person name="Li L.F."/>
            <person name="Wei W."/>
            <person name="Gao Y.C."/>
            <person name="Liu J.Z."/>
            <person name="Shao H.Z."/>
            <person name="Wang X."/>
            <person name="Wang C.C."/>
            <person name="Yang T.C."/>
            <person name="Huo Q.B."/>
            <person name="Li W."/>
            <person name="Chen H.Y."/>
            <person name="Chen S.E."/>
            <person name="Zhou L.G."/>
            <person name="Ni X.B."/>
            <person name="Tian J.H."/>
            <person name="Sheng Y."/>
            <person name="Liu T."/>
            <person name="Pan Y.S."/>
            <person name="Xia L.Y."/>
            <person name="Li J."/>
            <person name="Zhao F."/>
            <person name="Cao W.C."/>
        </authorList>
    </citation>
    <scope>NUCLEOTIDE SEQUENCE</scope>
    <source>
        <strain evidence="3">Rmic-2018</strain>
    </source>
</reference>
<dbReference type="GO" id="GO:0005886">
    <property type="term" value="C:plasma membrane"/>
    <property type="evidence" value="ECO:0007669"/>
    <property type="project" value="TreeGrafter"/>
</dbReference>
<dbReference type="Proteomes" id="UP000821866">
    <property type="component" value="Chromosome 4"/>
</dbReference>
<keyword evidence="2" id="KW-0472">Membrane</keyword>
<dbReference type="InterPro" id="IPR000718">
    <property type="entry name" value="Peptidase_M13"/>
</dbReference>
<dbReference type="InterPro" id="IPR024079">
    <property type="entry name" value="MetalloPept_cat_dom_sf"/>
</dbReference>
<sequence>MPSRSSKSSLSTKSFTSASSHFKDSAENDKHWKSSLYEELASKASVLLTRTVRISRSLRTAQSCRSHATRNVRQRALPQTKPNHLHSQGTELSTAETPRTRRQHEIATAIATIGLLVVIGALLAAYFYTTGMKRKKVVTCVTEDCVAFGQELSAAINKAADPCHDFHAYVCGTWDDPNRQVSTEDQMRTAALNMAIREVREDKSHVGRAAQFFESCNRAATDTTENLRLFTELRASLGLTWPEHSTPDVKHPLDIMVDLALNWQMNFLFDITTTFVRGSPTLLVLRGRLDAVWEQDLRNPRTPEHIVEAKIDFLYDTPQQDWLRVGDLDDKTPTFSTGSWLNALAKHDKQFNWTRDSPVIVEDIKILETTARLLKNLTRENLVVALSWIFIQTHLWAVVGTPSLRFRGSSSEVQTMKEHGCMTYVESLLGLSIVAKLMSDRYGYLESRHHAVSFWAG</sequence>
<dbReference type="InterPro" id="IPR042089">
    <property type="entry name" value="Peptidase_M13_dom_2"/>
</dbReference>
<dbReference type="Gene3D" id="1.10.1380.10">
    <property type="entry name" value="Neutral endopeptidase , domain2"/>
    <property type="match status" value="1"/>
</dbReference>
<feature type="region of interest" description="Disordered" evidence="1">
    <location>
        <begin position="63"/>
        <end position="100"/>
    </location>
</feature>
<gene>
    <name evidence="3" type="ORF">HPB51_000564</name>
</gene>
<dbReference type="PANTHER" id="PTHR11733">
    <property type="entry name" value="ZINC METALLOPROTEASE FAMILY M13 NEPRILYSIN-RELATED"/>
    <property type="match status" value="1"/>
</dbReference>
<dbReference type="AlphaFoldDB" id="A0A9J6DY16"/>
<evidence type="ECO:0000313" key="4">
    <source>
        <dbReference type="Proteomes" id="UP000821866"/>
    </source>
</evidence>
<keyword evidence="2" id="KW-0812">Transmembrane</keyword>
<comment type="caution">
    <text evidence="3">The sequence shown here is derived from an EMBL/GenBank/DDBJ whole genome shotgun (WGS) entry which is preliminary data.</text>
</comment>
<dbReference type="GO" id="GO:0016485">
    <property type="term" value="P:protein processing"/>
    <property type="evidence" value="ECO:0007669"/>
    <property type="project" value="TreeGrafter"/>
</dbReference>
<evidence type="ECO:0000313" key="3">
    <source>
        <dbReference type="EMBL" id="KAH8026966.1"/>
    </source>
</evidence>
<dbReference type="PROSITE" id="PS51885">
    <property type="entry name" value="NEPRILYSIN"/>
    <property type="match status" value="1"/>
</dbReference>
<dbReference type="EMBL" id="JABSTU010000006">
    <property type="protein sequence ID" value="KAH8026966.1"/>
    <property type="molecule type" value="Genomic_DNA"/>
</dbReference>
<evidence type="ECO:0000256" key="2">
    <source>
        <dbReference type="SAM" id="Phobius"/>
    </source>
</evidence>
<feature type="compositionally biased region" description="Low complexity" evidence="1">
    <location>
        <begin position="1"/>
        <end position="20"/>
    </location>
</feature>
<dbReference type="PANTHER" id="PTHR11733:SF241">
    <property type="entry name" value="GH26575P-RELATED"/>
    <property type="match status" value="1"/>
</dbReference>
<keyword evidence="4" id="KW-1185">Reference proteome</keyword>
<organism evidence="3 4">
    <name type="scientific">Rhipicephalus microplus</name>
    <name type="common">Cattle tick</name>
    <name type="synonym">Boophilus microplus</name>
    <dbReference type="NCBI Taxonomy" id="6941"/>
    <lineage>
        <taxon>Eukaryota</taxon>
        <taxon>Metazoa</taxon>
        <taxon>Ecdysozoa</taxon>
        <taxon>Arthropoda</taxon>
        <taxon>Chelicerata</taxon>
        <taxon>Arachnida</taxon>
        <taxon>Acari</taxon>
        <taxon>Parasitiformes</taxon>
        <taxon>Ixodida</taxon>
        <taxon>Ixodoidea</taxon>
        <taxon>Ixodidae</taxon>
        <taxon>Rhipicephalinae</taxon>
        <taxon>Rhipicephalus</taxon>
        <taxon>Boophilus</taxon>
    </lineage>
</organism>
<dbReference type="VEuPathDB" id="VectorBase:LOC119168676"/>
<dbReference type="GO" id="GO:0004222">
    <property type="term" value="F:metalloendopeptidase activity"/>
    <property type="evidence" value="ECO:0007669"/>
    <property type="project" value="InterPro"/>
</dbReference>
<dbReference type="Gene3D" id="3.40.390.10">
    <property type="entry name" value="Collagenase (Catalytic Domain)"/>
    <property type="match status" value="1"/>
</dbReference>
<reference evidence="3" key="2">
    <citation type="submission" date="2021-09" db="EMBL/GenBank/DDBJ databases">
        <authorList>
            <person name="Jia N."/>
            <person name="Wang J."/>
            <person name="Shi W."/>
            <person name="Du L."/>
            <person name="Sun Y."/>
            <person name="Zhan W."/>
            <person name="Jiang J."/>
            <person name="Wang Q."/>
            <person name="Zhang B."/>
            <person name="Ji P."/>
            <person name="Sakyi L.B."/>
            <person name="Cui X."/>
            <person name="Yuan T."/>
            <person name="Jiang B."/>
            <person name="Yang W."/>
            <person name="Lam T.T.-Y."/>
            <person name="Chang Q."/>
            <person name="Ding S."/>
            <person name="Wang X."/>
            <person name="Zhu J."/>
            <person name="Ruan X."/>
            <person name="Zhao L."/>
            <person name="Wei J."/>
            <person name="Que T."/>
            <person name="Du C."/>
            <person name="Cheng J."/>
            <person name="Dai P."/>
            <person name="Han X."/>
            <person name="Huang E."/>
            <person name="Gao Y."/>
            <person name="Liu J."/>
            <person name="Shao H."/>
            <person name="Ye R."/>
            <person name="Li L."/>
            <person name="Wei W."/>
            <person name="Wang X."/>
            <person name="Wang C."/>
            <person name="Huo Q."/>
            <person name="Li W."/>
            <person name="Guo W."/>
            <person name="Chen H."/>
            <person name="Chen S."/>
            <person name="Zhou L."/>
            <person name="Zhou L."/>
            <person name="Ni X."/>
            <person name="Tian J."/>
            <person name="Zhou Y."/>
            <person name="Sheng Y."/>
            <person name="Liu T."/>
            <person name="Pan Y."/>
            <person name="Xia L."/>
            <person name="Li J."/>
            <person name="Zhao F."/>
            <person name="Cao W."/>
        </authorList>
    </citation>
    <scope>NUCLEOTIDE SEQUENCE</scope>
    <source>
        <strain evidence="3">Rmic-2018</strain>
        <tissue evidence="3">Larvae</tissue>
    </source>
</reference>
<proteinExistence type="predicted"/>
<feature type="compositionally biased region" description="Polar residues" evidence="1">
    <location>
        <begin position="80"/>
        <end position="97"/>
    </location>
</feature>
<protein>
    <recommendedName>
        <fullName evidence="5">Peptidase M13 N-terminal domain-containing protein</fullName>
    </recommendedName>
</protein>
<evidence type="ECO:0000256" key="1">
    <source>
        <dbReference type="SAM" id="MobiDB-lite"/>
    </source>
</evidence>
<evidence type="ECO:0008006" key="5">
    <source>
        <dbReference type="Google" id="ProtNLM"/>
    </source>
</evidence>
<feature type="transmembrane region" description="Helical" evidence="2">
    <location>
        <begin position="106"/>
        <end position="128"/>
    </location>
</feature>